<accession>A0A832A4N4</accession>
<dbReference type="EMBL" id="DSTK01000013">
    <property type="protein sequence ID" value="HFK96679.1"/>
    <property type="molecule type" value="Genomic_DNA"/>
</dbReference>
<protein>
    <submittedName>
        <fullName evidence="1">Uncharacterized protein</fullName>
    </submittedName>
</protein>
<evidence type="ECO:0000313" key="1">
    <source>
        <dbReference type="EMBL" id="HFK96679.1"/>
    </source>
</evidence>
<dbReference type="AlphaFoldDB" id="A0A832A4N4"/>
<organism evidence="1">
    <name type="scientific">Desulfacinum infernum</name>
    <dbReference type="NCBI Taxonomy" id="35837"/>
    <lineage>
        <taxon>Bacteria</taxon>
        <taxon>Pseudomonadati</taxon>
        <taxon>Thermodesulfobacteriota</taxon>
        <taxon>Syntrophobacteria</taxon>
        <taxon>Syntrophobacterales</taxon>
        <taxon>Syntrophobacteraceae</taxon>
        <taxon>Desulfacinum</taxon>
    </lineage>
</organism>
<name>A0A832A4N4_9BACT</name>
<reference evidence="1" key="1">
    <citation type="journal article" date="2020" name="mSystems">
        <title>Genome- and Community-Level Interaction Insights into Carbon Utilization and Element Cycling Functions of Hydrothermarchaeota in Hydrothermal Sediment.</title>
        <authorList>
            <person name="Zhou Z."/>
            <person name="Liu Y."/>
            <person name="Xu W."/>
            <person name="Pan J."/>
            <person name="Luo Z.H."/>
            <person name="Li M."/>
        </authorList>
    </citation>
    <scope>NUCLEOTIDE SEQUENCE [LARGE SCALE GENOMIC DNA]</scope>
    <source>
        <strain evidence="1">SpSt-456</strain>
    </source>
</reference>
<sequence>MESWIAVCLIVLAFLFMVLARITVFPHNQPKTDLIISLLNSLSEESARLAECRVGCMGLGGADNG</sequence>
<comment type="caution">
    <text evidence="1">The sequence shown here is derived from an EMBL/GenBank/DDBJ whole genome shotgun (WGS) entry which is preliminary data.</text>
</comment>
<proteinExistence type="predicted"/>
<gene>
    <name evidence="1" type="ORF">ENS06_05065</name>
</gene>